<keyword evidence="2" id="KW-1185">Reference proteome</keyword>
<gene>
    <name evidence="1" type="ORF">K457DRAFT_25930</name>
</gene>
<proteinExistence type="predicted"/>
<reference evidence="1 2" key="1">
    <citation type="submission" date="2016-05" db="EMBL/GenBank/DDBJ databases">
        <title>Genome sequencing reveals origins of a unique bacterial endosymbiosis in the earliest lineages of terrestrial Fungi.</title>
        <authorList>
            <consortium name="DOE Joint Genome Institute"/>
            <person name="Uehling J."/>
            <person name="Gryganskyi A."/>
            <person name="Hameed K."/>
            <person name="Tschaplinski T."/>
            <person name="Misztal P."/>
            <person name="Wu S."/>
            <person name="Desiro A."/>
            <person name="Vande Pol N."/>
            <person name="Du Z.-Y."/>
            <person name="Zienkiewicz A."/>
            <person name="Zienkiewicz K."/>
            <person name="Morin E."/>
            <person name="Tisserant E."/>
            <person name="Splivallo R."/>
            <person name="Hainaut M."/>
            <person name="Henrissat B."/>
            <person name="Ohm R."/>
            <person name="Kuo A."/>
            <person name="Yan J."/>
            <person name="Lipzen A."/>
            <person name="Nolan M."/>
            <person name="Labutti K."/>
            <person name="Barry K."/>
            <person name="Goldstein A."/>
            <person name="Labbe J."/>
            <person name="Schadt C."/>
            <person name="Tuskan G."/>
            <person name="Grigoriev I."/>
            <person name="Martin F."/>
            <person name="Vilgalys R."/>
            <person name="Bonito G."/>
        </authorList>
    </citation>
    <scope>NUCLEOTIDE SEQUENCE [LARGE SCALE GENOMIC DNA]</scope>
    <source>
        <strain evidence="1 2">AG-77</strain>
    </source>
</reference>
<protein>
    <submittedName>
        <fullName evidence="1">Uncharacterized protein</fullName>
    </submittedName>
</protein>
<evidence type="ECO:0000313" key="2">
    <source>
        <dbReference type="Proteomes" id="UP000078512"/>
    </source>
</evidence>
<accession>A0A197JBS9</accession>
<dbReference type="OrthoDB" id="655030at2759"/>
<name>A0A197JBS9_9FUNG</name>
<dbReference type="AlphaFoldDB" id="A0A197JBS9"/>
<dbReference type="EMBL" id="KV442155">
    <property type="protein sequence ID" value="OAQ22560.1"/>
    <property type="molecule type" value="Genomic_DNA"/>
</dbReference>
<dbReference type="Proteomes" id="UP000078512">
    <property type="component" value="Unassembled WGS sequence"/>
</dbReference>
<evidence type="ECO:0000313" key="1">
    <source>
        <dbReference type="EMBL" id="OAQ22560.1"/>
    </source>
</evidence>
<organism evidence="1 2">
    <name type="scientific">Linnemannia elongata AG-77</name>
    <dbReference type="NCBI Taxonomy" id="1314771"/>
    <lineage>
        <taxon>Eukaryota</taxon>
        <taxon>Fungi</taxon>
        <taxon>Fungi incertae sedis</taxon>
        <taxon>Mucoromycota</taxon>
        <taxon>Mortierellomycotina</taxon>
        <taxon>Mortierellomycetes</taxon>
        <taxon>Mortierellales</taxon>
        <taxon>Mortierellaceae</taxon>
        <taxon>Linnemannia</taxon>
    </lineage>
</organism>
<sequence>MTTAEKPTVLIVGAGLGGLTNLLYALPSKTTTDIQQILSEYQEERRPLALATFKSSRMLSQVLRKDFYG</sequence>